<feature type="signal peptide" evidence="1">
    <location>
        <begin position="1"/>
        <end position="24"/>
    </location>
</feature>
<organism evidence="2 3">
    <name type="scientific">Paludisphaera borealis</name>
    <dbReference type="NCBI Taxonomy" id="1387353"/>
    <lineage>
        <taxon>Bacteria</taxon>
        <taxon>Pseudomonadati</taxon>
        <taxon>Planctomycetota</taxon>
        <taxon>Planctomycetia</taxon>
        <taxon>Isosphaerales</taxon>
        <taxon>Isosphaeraceae</taxon>
        <taxon>Paludisphaera</taxon>
    </lineage>
</organism>
<proteinExistence type="predicted"/>
<dbReference type="PROSITE" id="PS51257">
    <property type="entry name" value="PROKAR_LIPOPROTEIN"/>
    <property type="match status" value="1"/>
</dbReference>
<gene>
    <name evidence="2" type="ORF">BSF38_02196</name>
</gene>
<protein>
    <recommendedName>
        <fullName evidence="4">DUF3568 family protein</fullName>
    </recommendedName>
</protein>
<evidence type="ECO:0000313" key="3">
    <source>
        <dbReference type="Proteomes" id="UP000186309"/>
    </source>
</evidence>
<dbReference type="AlphaFoldDB" id="A0A1U7CP69"/>
<dbReference type="Pfam" id="PF12092">
    <property type="entry name" value="DUF3568"/>
    <property type="match status" value="1"/>
</dbReference>
<dbReference type="KEGG" id="pbor:BSF38_02196"/>
<dbReference type="EMBL" id="CP019082">
    <property type="protein sequence ID" value="APW60708.1"/>
    <property type="molecule type" value="Genomic_DNA"/>
</dbReference>
<keyword evidence="1" id="KW-0732">Signal</keyword>
<keyword evidence="3" id="KW-1185">Reference proteome</keyword>
<feature type="chain" id="PRO_5013160336" description="DUF3568 family protein" evidence="1">
    <location>
        <begin position="25"/>
        <end position="176"/>
    </location>
</feature>
<evidence type="ECO:0008006" key="4">
    <source>
        <dbReference type="Google" id="ProtNLM"/>
    </source>
</evidence>
<dbReference type="InterPro" id="IPR021952">
    <property type="entry name" value="Flpp3-like"/>
</dbReference>
<sequence length="176" mass="18678">MNRRAPGRALLTTVLLASAGCATTAPFIEPIGAGSGFSYSTGRGVEDFPSTLSVVGPAVLAAMEDLKMDQVRQTRDGAVIRVEARTSDARPVAVTLRFRQGATQVGARIGRFGDEPLSRTLLERVGVRVGTRDPEAIPDAPPSAPSGNPYFSRSAIPDSVMLRDFADAPYHDRVVP</sequence>
<name>A0A1U7CP69_9BACT</name>
<evidence type="ECO:0000256" key="1">
    <source>
        <dbReference type="SAM" id="SignalP"/>
    </source>
</evidence>
<dbReference type="OrthoDB" id="282831at2"/>
<reference evidence="3" key="1">
    <citation type="submission" date="2016-12" db="EMBL/GenBank/DDBJ databases">
        <title>Comparative genomics of four Isosphaeraceae planctomycetes: a common pool of plasmids and glycoside hydrolase genes.</title>
        <authorList>
            <person name="Ivanova A."/>
        </authorList>
    </citation>
    <scope>NUCLEOTIDE SEQUENCE [LARGE SCALE GENOMIC DNA]</scope>
    <source>
        <strain evidence="3">PX4</strain>
    </source>
</reference>
<accession>A0A1U7CP69</accession>
<dbReference type="RefSeq" id="WP_076345526.1">
    <property type="nucleotide sequence ID" value="NZ_CP019082.1"/>
</dbReference>
<dbReference type="Proteomes" id="UP000186309">
    <property type="component" value="Chromosome"/>
</dbReference>
<evidence type="ECO:0000313" key="2">
    <source>
        <dbReference type="EMBL" id="APW60708.1"/>
    </source>
</evidence>